<proteinExistence type="predicted"/>
<organism evidence="1 2">
    <name type="scientific">Pistacia integerrima</name>
    <dbReference type="NCBI Taxonomy" id="434235"/>
    <lineage>
        <taxon>Eukaryota</taxon>
        <taxon>Viridiplantae</taxon>
        <taxon>Streptophyta</taxon>
        <taxon>Embryophyta</taxon>
        <taxon>Tracheophyta</taxon>
        <taxon>Spermatophyta</taxon>
        <taxon>Magnoliopsida</taxon>
        <taxon>eudicotyledons</taxon>
        <taxon>Gunneridae</taxon>
        <taxon>Pentapetalae</taxon>
        <taxon>rosids</taxon>
        <taxon>malvids</taxon>
        <taxon>Sapindales</taxon>
        <taxon>Anacardiaceae</taxon>
        <taxon>Pistacia</taxon>
    </lineage>
</organism>
<gene>
    <name evidence="1" type="ORF">Pint_33846</name>
</gene>
<reference evidence="2" key="1">
    <citation type="journal article" date="2023" name="G3 (Bethesda)">
        <title>Genome assembly and association tests identify interacting loci associated with vigor, precocity, and sex in interspecific pistachio rootstocks.</title>
        <authorList>
            <person name="Palmer W."/>
            <person name="Jacygrad E."/>
            <person name="Sagayaradj S."/>
            <person name="Cavanaugh K."/>
            <person name="Han R."/>
            <person name="Bertier L."/>
            <person name="Beede B."/>
            <person name="Kafkas S."/>
            <person name="Golino D."/>
            <person name="Preece J."/>
            <person name="Michelmore R."/>
        </authorList>
    </citation>
    <scope>NUCLEOTIDE SEQUENCE [LARGE SCALE GENOMIC DNA]</scope>
</reference>
<dbReference type="Proteomes" id="UP001163603">
    <property type="component" value="Chromosome 14"/>
</dbReference>
<dbReference type="EMBL" id="CM047749">
    <property type="protein sequence ID" value="KAJ0010059.1"/>
    <property type="molecule type" value="Genomic_DNA"/>
</dbReference>
<protein>
    <submittedName>
        <fullName evidence="1">Uncharacterized protein</fullName>
    </submittedName>
</protein>
<evidence type="ECO:0000313" key="1">
    <source>
        <dbReference type="EMBL" id="KAJ0010059.1"/>
    </source>
</evidence>
<name>A0ACC0X5R6_9ROSI</name>
<evidence type="ECO:0000313" key="2">
    <source>
        <dbReference type="Proteomes" id="UP001163603"/>
    </source>
</evidence>
<keyword evidence="2" id="KW-1185">Reference proteome</keyword>
<sequence length="63" mass="7500">MLKILEGLRTLVQVPVRDIRLFIQGISISNRYPKYILSFFLSFIFVVYITYRIQNQWKNVSGC</sequence>
<comment type="caution">
    <text evidence="1">The sequence shown here is derived from an EMBL/GenBank/DDBJ whole genome shotgun (WGS) entry which is preliminary data.</text>
</comment>
<accession>A0ACC0X5R6</accession>